<accession>A0ABD6BVS8</accession>
<evidence type="ECO:0000313" key="2">
    <source>
        <dbReference type="Proteomes" id="UP001597185"/>
    </source>
</evidence>
<feature type="non-terminal residue" evidence="1">
    <location>
        <position position="1"/>
    </location>
</feature>
<sequence>RRDGVVDVLDAAARDRIASVDVGGNARVQGVALSPDGSRGYAVDQRGARIVGFDPASVGAAEGDPDRESASDAVVGSAGVGGDPYDLVATDDRVLVPGREDGTVHEFGPDLEPLAVHEEFSRPVDAFRIGGDWWVLDGAASAVRSLDGDAVETPAPGLVATRVGDRLLVSHYDDDLVSLVDVEAGPVWTAESPAYPFGSVVV</sequence>
<dbReference type="InterPro" id="IPR015943">
    <property type="entry name" value="WD40/YVTN_repeat-like_dom_sf"/>
</dbReference>
<dbReference type="Proteomes" id="UP001597185">
    <property type="component" value="Unassembled WGS sequence"/>
</dbReference>
<gene>
    <name evidence="1" type="ORF">ACFR9T_01275</name>
</gene>
<keyword evidence="2" id="KW-1185">Reference proteome</keyword>
<organism evidence="1 2">
    <name type="scientific">Halorubrum laminariae</name>
    <dbReference type="NCBI Taxonomy" id="1433523"/>
    <lineage>
        <taxon>Archaea</taxon>
        <taxon>Methanobacteriati</taxon>
        <taxon>Methanobacteriota</taxon>
        <taxon>Stenosarchaea group</taxon>
        <taxon>Halobacteria</taxon>
        <taxon>Halobacteriales</taxon>
        <taxon>Haloferacaceae</taxon>
        <taxon>Halorubrum</taxon>
    </lineage>
</organism>
<name>A0ABD6BVS8_9EURY</name>
<dbReference type="EMBL" id="JBHUDB010000001">
    <property type="protein sequence ID" value="MFD1569232.1"/>
    <property type="molecule type" value="Genomic_DNA"/>
</dbReference>
<dbReference type="SUPFAM" id="SSF63829">
    <property type="entry name" value="Calcium-dependent phosphotriesterase"/>
    <property type="match status" value="1"/>
</dbReference>
<proteinExistence type="predicted"/>
<reference evidence="1 2" key="1">
    <citation type="journal article" date="2019" name="Int. J. Syst. Evol. Microbiol.">
        <title>The Global Catalogue of Microorganisms (GCM) 10K type strain sequencing project: providing services to taxonomists for standard genome sequencing and annotation.</title>
        <authorList>
            <consortium name="The Broad Institute Genomics Platform"/>
            <consortium name="The Broad Institute Genome Sequencing Center for Infectious Disease"/>
            <person name="Wu L."/>
            <person name="Ma J."/>
        </authorList>
    </citation>
    <scope>NUCLEOTIDE SEQUENCE [LARGE SCALE GENOMIC DNA]</scope>
    <source>
        <strain evidence="1 2">CGMCC 1.12689</strain>
    </source>
</reference>
<dbReference type="AlphaFoldDB" id="A0ABD6BVS8"/>
<comment type="caution">
    <text evidence="1">The sequence shown here is derived from an EMBL/GenBank/DDBJ whole genome shotgun (WGS) entry which is preliminary data.</text>
</comment>
<evidence type="ECO:0000313" key="1">
    <source>
        <dbReference type="EMBL" id="MFD1569232.1"/>
    </source>
</evidence>
<protein>
    <submittedName>
        <fullName evidence="1">Uncharacterized protein</fullName>
    </submittedName>
</protein>
<dbReference type="Gene3D" id="2.130.10.10">
    <property type="entry name" value="YVTN repeat-like/Quinoprotein amine dehydrogenase"/>
    <property type="match status" value="1"/>
</dbReference>